<dbReference type="Gene3D" id="1.10.260.40">
    <property type="entry name" value="lambda repressor-like DNA-binding domains"/>
    <property type="match status" value="1"/>
</dbReference>
<dbReference type="Gene3D" id="2.60.120.10">
    <property type="entry name" value="Jelly Rolls"/>
    <property type="match status" value="1"/>
</dbReference>
<proteinExistence type="predicted"/>
<evidence type="ECO:0000313" key="4">
    <source>
        <dbReference type="Proteomes" id="UP000326838"/>
    </source>
</evidence>
<dbReference type="SUPFAM" id="SSF51182">
    <property type="entry name" value="RmlC-like cupins"/>
    <property type="match status" value="1"/>
</dbReference>
<dbReference type="InterPro" id="IPR001387">
    <property type="entry name" value="Cro/C1-type_HTH"/>
</dbReference>
<dbReference type="GO" id="GO:0003700">
    <property type="term" value="F:DNA-binding transcription factor activity"/>
    <property type="evidence" value="ECO:0007669"/>
    <property type="project" value="TreeGrafter"/>
</dbReference>
<dbReference type="PANTHER" id="PTHR46797:SF1">
    <property type="entry name" value="METHYLPHOSPHONATE SYNTHASE"/>
    <property type="match status" value="1"/>
</dbReference>
<dbReference type="SUPFAM" id="SSF47413">
    <property type="entry name" value="lambda repressor-like DNA-binding domains"/>
    <property type="match status" value="1"/>
</dbReference>
<gene>
    <name evidence="3" type="ORF">F6B40_09480</name>
</gene>
<organism evidence="3 4">
    <name type="scientific">Microbacterium caowuchunii</name>
    <dbReference type="NCBI Taxonomy" id="2614638"/>
    <lineage>
        <taxon>Bacteria</taxon>
        <taxon>Bacillati</taxon>
        <taxon>Actinomycetota</taxon>
        <taxon>Actinomycetes</taxon>
        <taxon>Micrococcales</taxon>
        <taxon>Microbacteriaceae</taxon>
        <taxon>Microbacterium</taxon>
    </lineage>
</organism>
<evidence type="ECO:0000313" key="3">
    <source>
        <dbReference type="EMBL" id="KAA9133624.1"/>
    </source>
</evidence>
<dbReference type="AlphaFoldDB" id="A0A5N0TGM4"/>
<dbReference type="InterPro" id="IPR010982">
    <property type="entry name" value="Lambda_DNA-bd_dom_sf"/>
</dbReference>
<dbReference type="CDD" id="cd02209">
    <property type="entry name" value="cupin_XRE_C"/>
    <property type="match status" value="1"/>
</dbReference>
<dbReference type="SMART" id="SM00530">
    <property type="entry name" value="HTH_XRE"/>
    <property type="match status" value="1"/>
</dbReference>
<reference evidence="4" key="1">
    <citation type="submission" date="2019-09" db="EMBL/GenBank/DDBJ databases">
        <title>Mumia zhuanghuii sp. nov. isolated from the intestinal contents of plateau pika (Ochotona curzoniae) in the Qinghai-Tibet plateau of China.</title>
        <authorList>
            <person name="Tian Z."/>
        </authorList>
    </citation>
    <scope>NUCLEOTIDE SEQUENCE [LARGE SCALE GENOMIC DNA]</scope>
    <source>
        <strain evidence="4">L-033</strain>
    </source>
</reference>
<dbReference type="Pfam" id="PF07883">
    <property type="entry name" value="Cupin_2"/>
    <property type="match status" value="1"/>
</dbReference>
<dbReference type="GO" id="GO:0003677">
    <property type="term" value="F:DNA binding"/>
    <property type="evidence" value="ECO:0007669"/>
    <property type="project" value="UniProtKB-KW"/>
</dbReference>
<dbReference type="InterPro" id="IPR014710">
    <property type="entry name" value="RmlC-like_jellyroll"/>
</dbReference>
<dbReference type="EMBL" id="VYUY01000010">
    <property type="protein sequence ID" value="KAA9133624.1"/>
    <property type="molecule type" value="Genomic_DNA"/>
</dbReference>
<keyword evidence="1" id="KW-0238">DNA-binding</keyword>
<sequence>MTTANDNIGSRLRSAREARGISLRKVAQEVGVSASMLSQVETGKSQPSVATLYSLANVLAISVDQLLGLEPEPPSVETRTARLDLQRGAENPAIEMENGVRWERLAMGQRGPADALLVTYQPGASSSVEGKLMRHAGQEYAYLLSGEITLQIDFEEHVLRAGDSVHFDSSRPHMFSNRGSDPATGVWFVVGRRDQTTQKVERKVPPPRAVRSAVEVLHRLDSFD</sequence>
<keyword evidence="4" id="KW-1185">Reference proteome</keyword>
<protein>
    <submittedName>
        <fullName evidence="3">Cupin domain-containing protein</fullName>
    </submittedName>
</protein>
<dbReference type="PROSITE" id="PS50943">
    <property type="entry name" value="HTH_CROC1"/>
    <property type="match status" value="1"/>
</dbReference>
<name>A0A5N0TGM4_9MICO</name>
<comment type="caution">
    <text evidence="3">The sequence shown here is derived from an EMBL/GenBank/DDBJ whole genome shotgun (WGS) entry which is preliminary data.</text>
</comment>
<accession>A0A5N0TGM4</accession>
<dbReference type="InterPro" id="IPR050807">
    <property type="entry name" value="TransReg_Diox_bact_type"/>
</dbReference>
<feature type="domain" description="HTH cro/C1-type" evidence="2">
    <location>
        <begin position="12"/>
        <end position="66"/>
    </location>
</feature>
<evidence type="ECO:0000256" key="1">
    <source>
        <dbReference type="ARBA" id="ARBA00023125"/>
    </source>
</evidence>
<evidence type="ECO:0000259" key="2">
    <source>
        <dbReference type="PROSITE" id="PS50943"/>
    </source>
</evidence>
<dbReference type="Pfam" id="PF01381">
    <property type="entry name" value="HTH_3"/>
    <property type="match status" value="1"/>
</dbReference>
<dbReference type="InterPro" id="IPR011051">
    <property type="entry name" value="RmlC_Cupin_sf"/>
</dbReference>
<dbReference type="GO" id="GO:0005829">
    <property type="term" value="C:cytosol"/>
    <property type="evidence" value="ECO:0007669"/>
    <property type="project" value="TreeGrafter"/>
</dbReference>
<dbReference type="RefSeq" id="WP_150893405.1">
    <property type="nucleotide sequence ID" value="NZ_VYUY01000010.1"/>
</dbReference>
<dbReference type="CDD" id="cd00093">
    <property type="entry name" value="HTH_XRE"/>
    <property type="match status" value="1"/>
</dbReference>
<dbReference type="PANTHER" id="PTHR46797">
    <property type="entry name" value="HTH-TYPE TRANSCRIPTIONAL REGULATOR"/>
    <property type="match status" value="1"/>
</dbReference>
<dbReference type="InterPro" id="IPR013096">
    <property type="entry name" value="Cupin_2"/>
</dbReference>
<dbReference type="Proteomes" id="UP000326838">
    <property type="component" value="Unassembled WGS sequence"/>
</dbReference>